<evidence type="ECO:0000313" key="5">
    <source>
        <dbReference type="EMBL" id="MST62268.1"/>
    </source>
</evidence>
<dbReference type="GO" id="GO:0003677">
    <property type="term" value="F:DNA binding"/>
    <property type="evidence" value="ECO:0007669"/>
    <property type="project" value="UniProtKB-KW"/>
</dbReference>
<dbReference type="Gene3D" id="1.10.10.10">
    <property type="entry name" value="Winged helix-like DNA-binding domain superfamily/Winged helix DNA-binding domain"/>
    <property type="match status" value="1"/>
</dbReference>
<keyword evidence="2" id="KW-0238">DNA-binding</keyword>
<reference evidence="5 6" key="1">
    <citation type="submission" date="2019-08" db="EMBL/GenBank/DDBJ databases">
        <title>In-depth cultivation of the pig gut microbiome towards novel bacterial diversity and tailored functional studies.</title>
        <authorList>
            <person name="Wylensek D."/>
            <person name="Hitch T.C.A."/>
            <person name="Clavel T."/>
        </authorList>
    </citation>
    <scope>NUCLEOTIDE SEQUENCE [LARGE SCALE GENOMIC DNA]</scope>
    <source>
        <strain evidence="5 6">WCA-SAB-591-4A-A</strain>
    </source>
</reference>
<dbReference type="PANTHER" id="PTHR42756:SF2">
    <property type="entry name" value="MARR FAMILY REGULATORY PROTEIN"/>
    <property type="match status" value="1"/>
</dbReference>
<protein>
    <submittedName>
        <fullName evidence="5">MarR family transcriptional regulator</fullName>
    </submittedName>
</protein>
<dbReference type="InterPro" id="IPR036388">
    <property type="entry name" value="WH-like_DNA-bd_sf"/>
</dbReference>
<keyword evidence="1" id="KW-0805">Transcription regulation</keyword>
<name>A0A6N7WZP2_9FIRM</name>
<evidence type="ECO:0000256" key="2">
    <source>
        <dbReference type="ARBA" id="ARBA00023125"/>
    </source>
</evidence>
<dbReference type="GO" id="GO:0005737">
    <property type="term" value="C:cytoplasm"/>
    <property type="evidence" value="ECO:0007669"/>
    <property type="project" value="UniProtKB-SubCell"/>
</dbReference>
<dbReference type="Proteomes" id="UP000440713">
    <property type="component" value="Unassembled WGS sequence"/>
</dbReference>
<evidence type="ECO:0000259" key="4">
    <source>
        <dbReference type="PROSITE" id="PS50995"/>
    </source>
</evidence>
<evidence type="ECO:0000313" key="6">
    <source>
        <dbReference type="Proteomes" id="UP000440713"/>
    </source>
</evidence>
<comment type="caution">
    <text evidence="5">The sequence shown here is derived from an EMBL/GenBank/DDBJ whole genome shotgun (WGS) entry which is preliminary data.</text>
</comment>
<dbReference type="RefSeq" id="WP_154537664.1">
    <property type="nucleotide sequence ID" value="NZ_JAQYHJ010000142.1"/>
</dbReference>
<dbReference type="EMBL" id="VUNE01000002">
    <property type="protein sequence ID" value="MST62268.1"/>
    <property type="molecule type" value="Genomic_DNA"/>
</dbReference>
<dbReference type="SMART" id="SM00347">
    <property type="entry name" value="HTH_MARR"/>
    <property type="match status" value="1"/>
</dbReference>
<evidence type="ECO:0000256" key="3">
    <source>
        <dbReference type="ARBA" id="ARBA00023163"/>
    </source>
</evidence>
<keyword evidence="3" id="KW-0804">Transcription</keyword>
<organism evidence="5 6">
    <name type="scientific">Peptostreptococcus porci</name>
    <dbReference type="NCBI Taxonomy" id="2652282"/>
    <lineage>
        <taxon>Bacteria</taxon>
        <taxon>Bacillati</taxon>
        <taxon>Bacillota</taxon>
        <taxon>Clostridia</taxon>
        <taxon>Peptostreptococcales</taxon>
        <taxon>Peptostreptococcaceae</taxon>
        <taxon>Peptostreptococcus</taxon>
    </lineage>
</organism>
<dbReference type="InterPro" id="IPR036390">
    <property type="entry name" value="WH_DNA-bd_sf"/>
</dbReference>
<dbReference type="PANTHER" id="PTHR42756">
    <property type="entry name" value="TRANSCRIPTIONAL REGULATOR, MARR"/>
    <property type="match status" value="1"/>
</dbReference>
<sequence length="142" mass="16544">MINSLGRLISILYRKGNIYKNMILEDFNITASEQPFLSSLFNEDGVSQEYLSSKLLLDKASTTRSLQSLIDKGYIKKKRDDNDKRINRIFLTEKSKSIEKEIKARLENWNDILTSDLNESEKEMAYLILNKMVNNLNSCKKR</sequence>
<accession>A0A6N7WZP2</accession>
<dbReference type="AlphaFoldDB" id="A0A6N7WZP2"/>
<proteinExistence type="predicted"/>
<dbReference type="PRINTS" id="PR00598">
    <property type="entry name" value="HTHMARR"/>
</dbReference>
<gene>
    <name evidence="5" type="ORF">FYJ71_04670</name>
</gene>
<dbReference type="SUPFAM" id="SSF46785">
    <property type="entry name" value="Winged helix' DNA-binding domain"/>
    <property type="match status" value="1"/>
</dbReference>
<dbReference type="InterPro" id="IPR000835">
    <property type="entry name" value="HTH_MarR-typ"/>
</dbReference>
<evidence type="ECO:0000256" key="1">
    <source>
        <dbReference type="ARBA" id="ARBA00023015"/>
    </source>
</evidence>
<keyword evidence="6" id="KW-1185">Reference proteome</keyword>
<dbReference type="PROSITE" id="PS50995">
    <property type="entry name" value="HTH_MARR_2"/>
    <property type="match status" value="1"/>
</dbReference>
<dbReference type="GO" id="GO:0003700">
    <property type="term" value="F:DNA-binding transcription factor activity"/>
    <property type="evidence" value="ECO:0007669"/>
    <property type="project" value="InterPro"/>
</dbReference>
<dbReference type="Pfam" id="PF01047">
    <property type="entry name" value="MarR"/>
    <property type="match status" value="1"/>
</dbReference>
<feature type="domain" description="HTH marR-type" evidence="4">
    <location>
        <begin position="1"/>
        <end position="134"/>
    </location>
</feature>